<dbReference type="SUPFAM" id="SSF56176">
    <property type="entry name" value="FAD-binding/transporter-associated domain-like"/>
    <property type="match status" value="1"/>
</dbReference>
<dbReference type="Gene3D" id="3.30.465.10">
    <property type="match status" value="1"/>
</dbReference>
<gene>
    <name evidence="7" type="ORF">GCM10009663_48200</name>
</gene>
<dbReference type="InterPro" id="IPR016166">
    <property type="entry name" value="FAD-bd_PCMH"/>
</dbReference>
<sequence length="456" mass="48584">MGSKTIEELAGAVHGSVVAPGDEDYDEARTVYNAMIDRRPAAVVRCANAGDVMAAVDFARNNGMPLAVRGGAHSVPGYGTCDGGVVADLTGMRGVRVDPVRRTARVEGGATLGDLNAATYPFGLAVTGGIISTTGVGGITLGGGIGYLARKLGLTCDNLLSADVVTADGRLRVVNEKEEPDLFWALRGGSGNFGAVTSFEFALSPVKDVFGGPMLFELEHAEAVLKRYREYIEEAPEDLGVFPGFQIAPPLPFIPEDRHGDTFALVVACWAGPMEEAEAAIRPMREVAPRVAEMVGPMPYPAINSAFDPLVPPGLQHYWKGVFSTELTDDAIAAHLVHGPKVPAVNSTMHIYSINGACHRMAPGDTAFAHREATFATVIAGMWPDPAENDANTAWVRDYYAAVAPHSEAGGYVNFMADDDQHRAADNYGSSYPRLVEVKRAYDPGNLFRVNHNIKP</sequence>
<keyword evidence="4" id="KW-0274">FAD</keyword>
<reference evidence="8" key="1">
    <citation type="journal article" date="2019" name="Int. J. Syst. Evol. Microbiol.">
        <title>The Global Catalogue of Microorganisms (GCM) 10K type strain sequencing project: providing services to taxonomists for standard genome sequencing and annotation.</title>
        <authorList>
            <consortium name="The Broad Institute Genomics Platform"/>
            <consortium name="The Broad Institute Genome Sequencing Center for Infectious Disease"/>
            <person name="Wu L."/>
            <person name="Ma J."/>
        </authorList>
    </citation>
    <scope>NUCLEOTIDE SEQUENCE [LARGE SCALE GENOMIC DNA]</scope>
    <source>
        <strain evidence="8">JCM 13002</strain>
    </source>
</reference>
<dbReference type="InterPro" id="IPR016169">
    <property type="entry name" value="FAD-bd_PCMH_sub2"/>
</dbReference>
<comment type="caution">
    <text evidence="7">The sequence shown here is derived from an EMBL/GenBank/DDBJ whole genome shotgun (WGS) entry which is preliminary data.</text>
</comment>
<dbReference type="InterPro" id="IPR036318">
    <property type="entry name" value="FAD-bd_PCMH-like_sf"/>
</dbReference>
<comment type="cofactor">
    <cofactor evidence="1">
        <name>FAD</name>
        <dbReference type="ChEBI" id="CHEBI:57692"/>
    </cofactor>
</comment>
<dbReference type="Pfam" id="PF01565">
    <property type="entry name" value="FAD_binding_4"/>
    <property type="match status" value="1"/>
</dbReference>
<dbReference type="PANTHER" id="PTHR42973">
    <property type="entry name" value="BINDING OXIDOREDUCTASE, PUTATIVE (AFU_ORTHOLOGUE AFUA_1G17690)-RELATED"/>
    <property type="match status" value="1"/>
</dbReference>
<evidence type="ECO:0000313" key="7">
    <source>
        <dbReference type="EMBL" id="GAA1099875.1"/>
    </source>
</evidence>
<feature type="domain" description="FAD-binding PCMH-type" evidence="6">
    <location>
        <begin position="36"/>
        <end position="206"/>
    </location>
</feature>
<comment type="similarity">
    <text evidence="2">Belongs to the oxygen-dependent FAD-linked oxidoreductase family.</text>
</comment>
<dbReference type="Pfam" id="PF08031">
    <property type="entry name" value="BBE"/>
    <property type="match status" value="1"/>
</dbReference>
<dbReference type="EMBL" id="BAAALD010000051">
    <property type="protein sequence ID" value="GAA1099875.1"/>
    <property type="molecule type" value="Genomic_DNA"/>
</dbReference>
<evidence type="ECO:0000313" key="8">
    <source>
        <dbReference type="Proteomes" id="UP001499987"/>
    </source>
</evidence>
<dbReference type="InterPro" id="IPR016167">
    <property type="entry name" value="FAD-bd_PCMH_sub1"/>
</dbReference>
<dbReference type="InterPro" id="IPR012951">
    <property type="entry name" value="BBE"/>
</dbReference>
<name>A0ABP4ED74_9ACTN</name>
<evidence type="ECO:0000256" key="2">
    <source>
        <dbReference type="ARBA" id="ARBA00005466"/>
    </source>
</evidence>
<dbReference type="Gene3D" id="3.40.462.20">
    <property type="match status" value="1"/>
</dbReference>
<keyword evidence="8" id="KW-1185">Reference proteome</keyword>
<keyword evidence="5" id="KW-0560">Oxidoreductase</keyword>
<organism evidence="7 8">
    <name type="scientific">Kitasatospora arboriphila</name>
    <dbReference type="NCBI Taxonomy" id="258052"/>
    <lineage>
        <taxon>Bacteria</taxon>
        <taxon>Bacillati</taxon>
        <taxon>Actinomycetota</taxon>
        <taxon>Actinomycetes</taxon>
        <taxon>Kitasatosporales</taxon>
        <taxon>Streptomycetaceae</taxon>
        <taxon>Kitasatospora</taxon>
    </lineage>
</organism>
<evidence type="ECO:0000256" key="5">
    <source>
        <dbReference type="ARBA" id="ARBA00023002"/>
    </source>
</evidence>
<protein>
    <submittedName>
        <fullName evidence="7">FAD-binding oxidoreductase</fullName>
    </submittedName>
</protein>
<proteinExistence type="inferred from homology"/>
<accession>A0ABP4ED74</accession>
<dbReference type="InterPro" id="IPR006094">
    <property type="entry name" value="Oxid_FAD_bind_N"/>
</dbReference>
<dbReference type="InterPro" id="IPR050416">
    <property type="entry name" value="FAD-linked_Oxidoreductase"/>
</dbReference>
<dbReference type="RefSeq" id="WP_344625745.1">
    <property type="nucleotide sequence ID" value="NZ_BAAALD010000051.1"/>
</dbReference>
<keyword evidence="3" id="KW-0285">Flavoprotein</keyword>
<evidence type="ECO:0000256" key="4">
    <source>
        <dbReference type="ARBA" id="ARBA00022827"/>
    </source>
</evidence>
<dbReference type="Gene3D" id="3.30.43.10">
    <property type="entry name" value="Uridine Diphospho-n-acetylenolpyruvylglucosamine Reductase, domain 2"/>
    <property type="match status" value="1"/>
</dbReference>
<evidence type="ECO:0000256" key="1">
    <source>
        <dbReference type="ARBA" id="ARBA00001974"/>
    </source>
</evidence>
<dbReference type="PANTHER" id="PTHR42973:SF39">
    <property type="entry name" value="FAD-BINDING PCMH-TYPE DOMAIN-CONTAINING PROTEIN"/>
    <property type="match status" value="1"/>
</dbReference>
<dbReference type="PROSITE" id="PS51387">
    <property type="entry name" value="FAD_PCMH"/>
    <property type="match status" value="1"/>
</dbReference>
<evidence type="ECO:0000259" key="6">
    <source>
        <dbReference type="PROSITE" id="PS51387"/>
    </source>
</evidence>
<evidence type="ECO:0000256" key="3">
    <source>
        <dbReference type="ARBA" id="ARBA00022630"/>
    </source>
</evidence>
<dbReference type="Proteomes" id="UP001499987">
    <property type="component" value="Unassembled WGS sequence"/>
</dbReference>